<name>A0ABS7A890_9PROT</name>
<dbReference type="SUPFAM" id="SSF53335">
    <property type="entry name" value="S-adenosyl-L-methionine-dependent methyltransferases"/>
    <property type="match status" value="1"/>
</dbReference>
<keyword evidence="2" id="KW-1185">Reference proteome</keyword>
<organism evidence="1 2">
    <name type="scientific">Roseomonas alba</name>
    <dbReference type="NCBI Taxonomy" id="2846776"/>
    <lineage>
        <taxon>Bacteria</taxon>
        <taxon>Pseudomonadati</taxon>
        <taxon>Pseudomonadota</taxon>
        <taxon>Alphaproteobacteria</taxon>
        <taxon>Acetobacterales</taxon>
        <taxon>Roseomonadaceae</taxon>
        <taxon>Roseomonas</taxon>
    </lineage>
</organism>
<proteinExistence type="predicted"/>
<protein>
    <recommendedName>
        <fullName evidence="3">Class I SAM-dependent methyltransferase</fullName>
    </recommendedName>
</protein>
<evidence type="ECO:0008006" key="3">
    <source>
        <dbReference type="Google" id="ProtNLM"/>
    </source>
</evidence>
<dbReference type="RefSeq" id="WP_219763113.1">
    <property type="nucleotide sequence ID" value="NZ_JAHYBZ010000003.1"/>
</dbReference>
<accession>A0ABS7A890</accession>
<dbReference type="InterPro" id="IPR029063">
    <property type="entry name" value="SAM-dependent_MTases_sf"/>
</dbReference>
<reference evidence="1 2" key="1">
    <citation type="submission" date="2021-07" db="EMBL/GenBank/DDBJ databases">
        <authorList>
            <person name="So Y."/>
        </authorList>
    </citation>
    <scope>NUCLEOTIDE SEQUENCE [LARGE SCALE GENOMIC DNA]</scope>
    <source>
        <strain evidence="1 2">HJA6</strain>
    </source>
</reference>
<dbReference type="Gene3D" id="3.40.50.150">
    <property type="entry name" value="Vaccinia Virus protein VP39"/>
    <property type="match status" value="1"/>
</dbReference>
<comment type="caution">
    <text evidence="1">The sequence shown here is derived from an EMBL/GenBank/DDBJ whole genome shotgun (WGS) entry which is preliminary data.</text>
</comment>
<evidence type="ECO:0000313" key="2">
    <source>
        <dbReference type="Proteomes" id="UP001196565"/>
    </source>
</evidence>
<dbReference type="EMBL" id="JAHYBZ010000003">
    <property type="protein sequence ID" value="MBW6398529.1"/>
    <property type="molecule type" value="Genomic_DNA"/>
</dbReference>
<dbReference type="Proteomes" id="UP001196565">
    <property type="component" value="Unassembled WGS sequence"/>
</dbReference>
<evidence type="ECO:0000313" key="1">
    <source>
        <dbReference type="EMBL" id="MBW6398529.1"/>
    </source>
</evidence>
<gene>
    <name evidence="1" type="ORF">KPL78_11755</name>
</gene>
<sequence length="314" mass="33428">MLNSPSAIVEAITRPWGTQDSLLRRTIASGARLLRPGRAAETAATRVEPVVPPVADSAGAEASRAAAPFDRAIWSNRLWGEGMTLPGGAEEVLRLSALLPLAPEHTLLLAGLGARAAGGVVSGARGCFVAAHDLLPPEAPGPGRGSSRRVTSAALAPEAPDFRLGYHHHALLLEPFRRGGAPEGLLRATAAALRDGGEVVLLDLVSCDDAPESRWLHAEARRPPPPDAALPAALEQAGFRIHVVEDAGPRQQRAVLQGWASLLAALRSQETRPAPREAAALVLEAEAWLLRLRLLREGRLRLLRWHATKRRTVV</sequence>